<dbReference type="Proteomes" id="UP000033881">
    <property type="component" value="Unassembled WGS sequence"/>
</dbReference>
<dbReference type="SUPFAM" id="SSF53137">
    <property type="entry name" value="Translational machinery components"/>
    <property type="match status" value="1"/>
</dbReference>
<dbReference type="GO" id="GO:0006412">
    <property type="term" value="P:translation"/>
    <property type="evidence" value="ECO:0007669"/>
    <property type="project" value="UniProtKB-UniRule"/>
</dbReference>
<name>A0A0G0M7U5_9BACT</name>
<accession>A0A0G0M7U5</accession>
<gene>
    <name evidence="7" type="primary">rplR</name>
    <name evidence="9" type="ORF">UT24_C0025G0029</name>
</gene>
<evidence type="ECO:0000256" key="4">
    <source>
        <dbReference type="ARBA" id="ARBA00022980"/>
    </source>
</evidence>
<dbReference type="GO" id="GO:0022625">
    <property type="term" value="C:cytosolic large ribosomal subunit"/>
    <property type="evidence" value="ECO:0007669"/>
    <property type="project" value="TreeGrafter"/>
</dbReference>
<keyword evidence="5 7" id="KW-0687">Ribonucleoprotein</keyword>
<dbReference type="InterPro" id="IPR005484">
    <property type="entry name" value="Ribosomal_uL18_bac/plant/anim"/>
</dbReference>
<dbReference type="InterPro" id="IPR057268">
    <property type="entry name" value="Ribosomal_L18"/>
</dbReference>
<keyword evidence="3 7" id="KW-0694">RNA-binding</keyword>
<evidence type="ECO:0000256" key="5">
    <source>
        <dbReference type="ARBA" id="ARBA00023274"/>
    </source>
</evidence>
<comment type="caution">
    <text evidence="9">The sequence shown here is derived from an EMBL/GenBank/DDBJ whole genome shotgun (WGS) entry which is preliminary data.</text>
</comment>
<sequence>MKDKIQKHLRRKKRTRARVFGTKSRPRVSVYRSSKHLYVQIIDDVKGETLVSVSDLELKKKTDGKKVQKKSQSKDPEVSGVSKTDLARTVGELLAKKAEKKKIKKIVFDRGGYKYHGRVKAVAEGARKGGLVF</sequence>
<dbReference type="FunFam" id="3.30.420.100:FF:000001">
    <property type="entry name" value="50S ribosomal protein L18"/>
    <property type="match status" value="1"/>
</dbReference>
<dbReference type="Gene3D" id="3.30.420.100">
    <property type="match status" value="1"/>
</dbReference>
<dbReference type="PANTHER" id="PTHR12899:SF3">
    <property type="entry name" value="LARGE RIBOSOMAL SUBUNIT PROTEIN UL18M"/>
    <property type="match status" value="1"/>
</dbReference>
<evidence type="ECO:0000256" key="3">
    <source>
        <dbReference type="ARBA" id="ARBA00022884"/>
    </source>
</evidence>
<comment type="function">
    <text evidence="7">This is one of the proteins that bind and probably mediate the attachment of the 5S RNA into the large ribosomal subunit, where it forms part of the central protuberance.</text>
</comment>
<dbReference type="STRING" id="1618574.UT24_C0025G0029"/>
<evidence type="ECO:0000256" key="6">
    <source>
        <dbReference type="ARBA" id="ARBA00035197"/>
    </source>
</evidence>
<keyword evidence="4 7" id="KW-0689">Ribosomal protein</keyword>
<comment type="subunit">
    <text evidence="7">Part of the 50S ribosomal subunit; part of the 5S rRNA/L5/L18/L25 subcomplex. Contacts the 5S and 23S rRNAs.</text>
</comment>
<dbReference type="AlphaFoldDB" id="A0A0G0M7U5"/>
<dbReference type="InterPro" id="IPR004389">
    <property type="entry name" value="Ribosomal_uL18_bac-type"/>
</dbReference>
<dbReference type="EMBL" id="LBWB01000025">
    <property type="protein sequence ID" value="KKQ99312.1"/>
    <property type="molecule type" value="Genomic_DNA"/>
</dbReference>
<feature type="compositionally biased region" description="Basic and acidic residues" evidence="8">
    <location>
        <begin position="61"/>
        <end position="77"/>
    </location>
</feature>
<comment type="similarity">
    <text evidence="1 7">Belongs to the universal ribosomal protein uL18 family.</text>
</comment>
<evidence type="ECO:0000313" key="9">
    <source>
        <dbReference type="EMBL" id="KKQ99312.1"/>
    </source>
</evidence>
<protein>
    <recommendedName>
        <fullName evidence="6 7">Large ribosomal subunit protein uL18</fullName>
    </recommendedName>
</protein>
<dbReference type="NCBIfam" id="TIGR00060">
    <property type="entry name" value="L18_bact"/>
    <property type="match status" value="1"/>
</dbReference>
<dbReference type="Pfam" id="PF00861">
    <property type="entry name" value="Ribosomal_L18p"/>
    <property type="match status" value="1"/>
</dbReference>
<organism evidence="9 10">
    <name type="scientific">Candidatus Woesebacteria bacterium GW2011_GWB1_39_12</name>
    <dbReference type="NCBI Taxonomy" id="1618574"/>
    <lineage>
        <taxon>Bacteria</taxon>
        <taxon>Candidatus Woeseibacteriota</taxon>
    </lineage>
</organism>
<dbReference type="CDD" id="cd00432">
    <property type="entry name" value="Ribosomal_L18_L5e"/>
    <property type="match status" value="1"/>
</dbReference>
<evidence type="ECO:0000256" key="2">
    <source>
        <dbReference type="ARBA" id="ARBA00022730"/>
    </source>
</evidence>
<evidence type="ECO:0000256" key="7">
    <source>
        <dbReference type="HAMAP-Rule" id="MF_01337"/>
    </source>
</evidence>
<evidence type="ECO:0000313" key="10">
    <source>
        <dbReference type="Proteomes" id="UP000033881"/>
    </source>
</evidence>
<evidence type="ECO:0000256" key="1">
    <source>
        <dbReference type="ARBA" id="ARBA00007116"/>
    </source>
</evidence>
<feature type="region of interest" description="Disordered" evidence="8">
    <location>
        <begin position="61"/>
        <end position="83"/>
    </location>
</feature>
<dbReference type="PANTHER" id="PTHR12899">
    <property type="entry name" value="39S RIBOSOMAL PROTEIN L18, MITOCHONDRIAL"/>
    <property type="match status" value="1"/>
</dbReference>
<dbReference type="PATRIC" id="fig|1618574.4.peg.1512"/>
<evidence type="ECO:0000256" key="8">
    <source>
        <dbReference type="SAM" id="MobiDB-lite"/>
    </source>
</evidence>
<dbReference type="GO" id="GO:0008097">
    <property type="term" value="F:5S rRNA binding"/>
    <property type="evidence" value="ECO:0007669"/>
    <property type="project" value="TreeGrafter"/>
</dbReference>
<reference evidence="9 10" key="1">
    <citation type="journal article" date="2015" name="Nature">
        <title>rRNA introns, odd ribosomes, and small enigmatic genomes across a large radiation of phyla.</title>
        <authorList>
            <person name="Brown C.T."/>
            <person name="Hug L.A."/>
            <person name="Thomas B.C."/>
            <person name="Sharon I."/>
            <person name="Castelle C.J."/>
            <person name="Singh A."/>
            <person name="Wilkins M.J."/>
            <person name="Williams K.H."/>
            <person name="Banfield J.F."/>
        </authorList>
    </citation>
    <scope>NUCLEOTIDE SEQUENCE [LARGE SCALE GENOMIC DNA]</scope>
</reference>
<dbReference type="HAMAP" id="MF_01337_B">
    <property type="entry name" value="Ribosomal_uL18_B"/>
    <property type="match status" value="1"/>
</dbReference>
<dbReference type="GO" id="GO:0003735">
    <property type="term" value="F:structural constituent of ribosome"/>
    <property type="evidence" value="ECO:0007669"/>
    <property type="project" value="InterPro"/>
</dbReference>
<proteinExistence type="inferred from homology"/>
<keyword evidence="2 7" id="KW-0699">rRNA-binding</keyword>